<feature type="domain" description="Choice-of-anchor I" evidence="4">
    <location>
        <begin position="323"/>
        <end position="800"/>
    </location>
</feature>
<dbReference type="EMBL" id="FZNY01000003">
    <property type="protein sequence ID" value="SNR86471.1"/>
    <property type="molecule type" value="Genomic_DNA"/>
</dbReference>
<dbReference type="Pfam" id="PF22494">
    <property type="entry name" value="choice_anch_I"/>
    <property type="match status" value="1"/>
</dbReference>
<dbReference type="AlphaFoldDB" id="A0A238ZTY3"/>
<organism evidence="5 6">
    <name type="scientific">Dokdonia pacifica</name>
    <dbReference type="NCBI Taxonomy" id="1627892"/>
    <lineage>
        <taxon>Bacteria</taxon>
        <taxon>Pseudomonadati</taxon>
        <taxon>Bacteroidota</taxon>
        <taxon>Flavobacteriia</taxon>
        <taxon>Flavobacteriales</taxon>
        <taxon>Flavobacteriaceae</taxon>
        <taxon>Dokdonia</taxon>
    </lineage>
</organism>
<keyword evidence="6" id="KW-1185">Reference proteome</keyword>
<dbReference type="InterPro" id="IPR026444">
    <property type="entry name" value="Secre_tail"/>
</dbReference>
<dbReference type="InterPro" id="IPR052956">
    <property type="entry name" value="Mesenchyme-surface_protein"/>
</dbReference>
<feature type="signal peptide" evidence="2">
    <location>
        <begin position="1"/>
        <end position="19"/>
    </location>
</feature>
<proteinExistence type="predicted"/>
<feature type="chain" id="PRO_5012059729" evidence="2">
    <location>
        <begin position="20"/>
        <end position="882"/>
    </location>
</feature>
<dbReference type="InterPro" id="IPR055188">
    <property type="entry name" value="Choice_anch_I"/>
</dbReference>
<reference evidence="5 6" key="1">
    <citation type="submission" date="2017-06" db="EMBL/GenBank/DDBJ databases">
        <authorList>
            <person name="Kim H.J."/>
            <person name="Triplett B.A."/>
        </authorList>
    </citation>
    <scope>NUCLEOTIDE SEQUENCE [LARGE SCALE GENOMIC DNA]</scope>
    <source>
        <strain evidence="5 6">DSM 25597</strain>
    </source>
</reference>
<evidence type="ECO:0000313" key="5">
    <source>
        <dbReference type="EMBL" id="SNR86471.1"/>
    </source>
</evidence>
<dbReference type="InterPro" id="IPR011044">
    <property type="entry name" value="Quino_amine_DH_bsu"/>
</dbReference>
<dbReference type="Gene3D" id="2.60.40.2030">
    <property type="match status" value="1"/>
</dbReference>
<protein>
    <submittedName>
        <fullName evidence="5">Por secretion system C-terminal sorting domain-containing protein</fullName>
    </submittedName>
</protein>
<gene>
    <name evidence="5" type="ORF">SAMN06265376_103491</name>
</gene>
<dbReference type="Gene3D" id="2.130.10.10">
    <property type="entry name" value="YVTN repeat-like/Quinoprotein amine dehydrogenase"/>
    <property type="match status" value="1"/>
</dbReference>
<dbReference type="PANTHER" id="PTHR46928">
    <property type="entry name" value="MESENCHYME-SPECIFIC CELL SURFACE GLYCOPROTEIN"/>
    <property type="match status" value="1"/>
</dbReference>
<dbReference type="NCBIfam" id="TIGR04183">
    <property type="entry name" value="Por_Secre_tail"/>
    <property type="match status" value="1"/>
</dbReference>
<dbReference type="InterPro" id="IPR015943">
    <property type="entry name" value="WD40/YVTN_repeat-like_dom_sf"/>
</dbReference>
<name>A0A238ZTY3_9FLAO</name>
<dbReference type="SUPFAM" id="SSF141072">
    <property type="entry name" value="CalX-like"/>
    <property type="match status" value="1"/>
</dbReference>
<feature type="domain" description="Secretion system C-terminal sorting" evidence="3">
    <location>
        <begin position="820"/>
        <end position="881"/>
    </location>
</feature>
<dbReference type="PANTHER" id="PTHR46928:SF1">
    <property type="entry name" value="MESENCHYME-SPECIFIC CELL SURFACE GLYCOPROTEIN"/>
    <property type="match status" value="1"/>
</dbReference>
<evidence type="ECO:0000259" key="4">
    <source>
        <dbReference type="Pfam" id="PF22494"/>
    </source>
</evidence>
<sequence length="882" mass="94504">MKKLYSLILLLSISTITQAQDLLITGVVDATLTGGTPKAIELYVINDIADLSSYAIGSANNGDGTDGEEFFLSGNATAGDFIYIASEQPNFNTFFGFDPTFVDGTANVNGDDAIELFNNGMVIDVFGDINTDGSGEDWEYQDGWAYRNSGTTADGSNFMIDNWNFSGPNALDDETDNASAANPFPLGTYSTVTPIRISFDGELTEVSEDNGTVNIPVSISESADASVAVSVTLTNDLGSSFTLDTTTLAFTAGGATTQNVTITLADNMDENQDYYIAIALENFTDAEEGELITHTVYIIDNELQAPDAANALGMSFATNIEVNGAEIVTHDTSSNRLFVSNAGDNAVEVIDFSDPLNLTSLSAVDMSAFGDEVTSVSAFNGTVAVAVRAADQGNGQIVFIDTDGTVLSNVEVGSLPDMVTFTPDGTKVLVANEGEPSDDYTIDPEGTISVIDITEGIETLTQAEVTSLNFNSFDANQATLEAAGVRIFGPGASVSQDLEPEFITVSDDSSVAYVSLQENNAYAVVDLATPSITAVEAWGVKDHSLEENALDASNRLDFVFMSTWNTVGMYQPDAIDNYTVDGTNYIVIANEGDARDYDGFSEEVRIGDLDLDPDAYPNAEFLQMDENLGRLKTTNATGDTDGDGDIDIIHTYGGRSFSIVNAATGDIVYDSQDLLERITKEDPVYGAIFNATDDENAFKNRSDDKGPEPEAVIVREIATEWYAFVALERIGGIAVFNVTDPTAPTFETYVNNRDTTLDMENPEGDLAPEGIIYVAPEDNATETGLIVVANEVSATISIYTLENDTLSTEEFTQDNNTITVYPNPTSNGTLFFTKESGFDMYDLVGRKVASSPLASQVNVKKLKTGIYLIHFENGTTQKVIIK</sequence>
<dbReference type="Proteomes" id="UP000198379">
    <property type="component" value="Unassembled WGS sequence"/>
</dbReference>
<evidence type="ECO:0000256" key="1">
    <source>
        <dbReference type="ARBA" id="ARBA00022729"/>
    </source>
</evidence>
<evidence type="ECO:0000256" key="2">
    <source>
        <dbReference type="SAM" id="SignalP"/>
    </source>
</evidence>
<keyword evidence="1 2" id="KW-0732">Signal</keyword>
<evidence type="ECO:0000259" key="3">
    <source>
        <dbReference type="Pfam" id="PF18962"/>
    </source>
</evidence>
<dbReference type="RefSeq" id="WP_179218150.1">
    <property type="nucleotide sequence ID" value="NZ_BMEP01000001.1"/>
</dbReference>
<accession>A0A238ZTY3</accession>
<dbReference type="NCBIfam" id="NF038117">
    <property type="entry name" value="choice_anch_I"/>
    <property type="match status" value="1"/>
</dbReference>
<evidence type="ECO:0000313" key="6">
    <source>
        <dbReference type="Proteomes" id="UP000198379"/>
    </source>
</evidence>
<dbReference type="SUPFAM" id="SSF50969">
    <property type="entry name" value="YVTN repeat-like/Quinoprotein amine dehydrogenase"/>
    <property type="match status" value="1"/>
</dbReference>
<dbReference type="Pfam" id="PF18962">
    <property type="entry name" value="Por_Secre_tail"/>
    <property type="match status" value="1"/>
</dbReference>
<dbReference type="InterPro" id="IPR038081">
    <property type="entry name" value="CalX-like_sf"/>
</dbReference>